<keyword evidence="2" id="KW-1185">Reference proteome</keyword>
<name>A0A915BFL3_PARUN</name>
<dbReference type="WBParaSite" id="PgR038X_g016_t02">
    <property type="protein sequence ID" value="PgR038X_g016_t02"/>
    <property type="gene ID" value="PgR038X_g016"/>
</dbReference>
<evidence type="ECO:0000313" key="4">
    <source>
        <dbReference type="WBParaSite" id="PgR038X_g016_t02"/>
    </source>
</evidence>
<feature type="region of interest" description="Disordered" evidence="1">
    <location>
        <begin position="34"/>
        <end position="140"/>
    </location>
</feature>
<feature type="compositionally biased region" description="Basic and acidic residues" evidence="1">
    <location>
        <begin position="123"/>
        <end position="134"/>
    </location>
</feature>
<reference evidence="3 4" key="1">
    <citation type="submission" date="2022-11" db="UniProtKB">
        <authorList>
            <consortium name="WormBaseParasite"/>
        </authorList>
    </citation>
    <scope>IDENTIFICATION</scope>
</reference>
<dbReference type="WBParaSite" id="PgR038X_g016_t01">
    <property type="protein sequence ID" value="PgR038X_g016_t01"/>
    <property type="gene ID" value="PgR038X_g016"/>
</dbReference>
<feature type="compositionally biased region" description="Basic residues" evidence="1">
    <location>
        <begin position="49"/>
        <end position="59"/>
    </location>
</feature>
<feature type="compositionally biased region" description="Polar residues" evidence="1">
    <location>
        <begin position="34"/>
        <end position="45"/>
    </location>
</feature>
<feature type="compositionally biased region" description="Polar residues" evidence="1">
    <location>
        <begin position="74"/>
        <end position="84"/>
    </location>
</feature>
<proteinExistence type="predicted"/>
<dbReference type="AlphaFoldDB" id="A0A915BFL3"/>
<evidence type="ECO:0000256" key="1">
    <source>
        <dbReference type="SAM" id="MobiDB-lite"/>
    </source>
</evidence>
<protein>
    <submittedName>
        <fullName evidence="3 4">Uncharacterized protein</fullName>
    </submittedName>
</protein>
<evidence type="ECO:0000313" key="3">
    <source>
        <dbReference type="WBParaSite" id="PgR038X_g016_t01"/>
    </source>
</evidence>
<dbReference type="Proteomes" id="UP000887569">
    <property type="component" value="Unplaced"/>
</dbReference>
<accession>A0A915BFL3</accession>
<sequence length="208" mass="23918">QQRSPCSGINLSMRTDDDSEIEHAVVKQVASVTIESDSQTENGTFSLSRSRRRRKRTSRRGPAEYMDVDVPSTALLSSTPTVNGKKSMDWDGVYSTSELSSSETYSSDGREADDEQSDWVDPSDVHLNDSHDPHIPNGRQQRVPRVHTSLALLQRKLERFVRDDNQRELILYQWIRSHQMSRILHYFGLEIAKRTRSTLVVRKKRSLF</sequence>
<evidence type="ECO:0000313" key="2">
    <source>
        <dbReference type="Proteomes" id="UP000887569"/>
    </source>
</evidence>
<organism evidence="2 3">
    <name type="scientific">Parascaris univalens</name>
    <name type="common">Nematode worm</name>
    <dbReference type="NCBI Taxonomy" id="6257"/>
    <lineage>
        <taxon>Eukaryota</taxon>
        <taxon>Metazoa</taxon>
        <taxon>Ecdysozoa</taxon>
        <taxon>Nematoda</taxon>
        <taxon>Chromadorea</taxon>
        <taxon>Rhabditida</taxon>
        <taxon>Spirurina</taxon>
        <taxon>Ascaridomorpha</taxon>
        <taxon>Ascaridoidea</taxon>
        <taxon>Ascarididae</taxon>
        <taxon>Parascaris</taxon>
    </lineage>
</organism>
<feature type="compositionally biased region" description="Low complexity" evidence="1">
    <location>
        <begin position="94"/>
        <end position="107"/>
    </location>
</feature>